<accession>A0AAV8SLM3</accession>
<dbReference type="Gene3D" id="1.20.1280.290">
    <property type="match status" value="2"/>
</dbReference>
<comment type="subcellular location">
    <subcellularLocation>
        <location evidence="1">Endomembrane system</location>
        <topology evidence="1">Multi-pass membrane protein</topology>
    </subcellularLocation>
</comment>
<feature type="transmembrane region" description="Helical" evidence="9">
    <location>
        <begin position="45"/>
        <end position="69"/>
    </location>
</feature>
<evidence type="ECO:0000313" key="10">
    <source>
        <dbReference type="EMBL" id="KAJ8752805.1"/>
    </source>
</evidence>
<evidence type="ECO:0000256" key="5">
    <source>
        <dbReference type="ARBA" id="ARBA00022692"/>
    </source>
</evidence>
<comment type="similarity">
    <text evidence="2">Belongs to the SWEET sugar transporter family.</text>
</comment>
<keyword evidence="8 9" id="KW-0472">Membrane</keyword>
<evidence type="ECO:0000256" key="4">
    <source>
        <dbReference type="ARBA" id="ARBA00022597"/>
    </source>
</evidence>
<name>A0AAV8SLM3_9ROSI</name>
<keyword evidence="3" id="KW-0813">Transport</keyword>
<keyword evidence="5 9" id="KW-0812">Transmembrane</keyword>
<feature type="transmembrane region" description="Helical" evidence="9">
    <location>
        <begin position="142"/>
        <end position="164"/>
    </location>
</feature>
<dbReference type="GO" id="GO:0012505">
    <property type="term" value="C:endomembrane system"/>
    <property type="evidence" value="ECO:0007669"/>
    <property type="project" value="UniProtKB-SubCell"/>
</dbReference>
<keyword evidence="7 9" id="KW-1133">Transmembrane helix</keyword>
<evidence type="ECO:0000256" key="7">
    <source>
        <dbReference type="ARBA" id="ARBA00022989"/>
    </source>
</evidence>
<evidence type="ECO:0000256" key="1">
    <source>
        <dbReference type="ARBA" id="ARBA00004127"/>
    </source>
</evidence>
<feature type="transmembrane region" description="Helical" evidence="9">
    <location>
        <begin position="170"/>
        <end position="189"/>
    </location>
</feature>
<evidence type="ECO:0008006" key="12">
    <source>
        <dbReference type="Google" id="ProtNLM"/>
    </source>
</evidence>
<evidence type="ECO:0000256" key="6">
    <source>
        <dbReference type="ARBA" id="ARBA00022737"/>
    </source>
</evidence>
<dbReference type="PANTHER" id="PTHR10791">
    <property type="entry name" value="RAG1-ACTIVATING PROTEIN 1"/>
    <property type="match status" value="1"/>
</dbReference>
<evidence type="ECO:0000256" key="9">
    <source>
        <dbReference type="SAM" id="Phobius"/>
    </source>
</evidence>
<dbReference type="InterPro" id="IPR004316">
    <property type="entry name" value="SWEET_rpt"/>
</dbReference>
<dbReference type="AlphaFoldDB" id="A0AAV8SLM3"/>
<dbReference type="GO" id="GO:0016020">
    <property type="term" value="C:membrane"/>
    <property type="evidence" value="ECO:0007669"/>
    <property type="project" value="InterPro"/>
</dbReference>
<dbReference type="GO" id="GO:0051119">
    <property type="term" value="F:sugar transmembrane transporter activity"/>
    <property type="evidence" value="ECO:0007669"/>
    <property type="project" value="InterPro"/>
</dbReference>
<reference evidence="10 11" key="1">
    <citation type="submission" date="2021-09" db="EMBL/GenBank/DDBJ databases">
        <title>Genomic insights and catalytic innovation underlie evolution of tropane alkaloids biosynthesis.</title>
        <authorList>
            <person name="Wang Y.-J."/>
            <person name="Tian T."/>
            <person name="Huang J.-P."/>
            <person name="Huang S.-X."/>
        </authorList>
    </citation>
    <scope>NUCLEOTIDE SEQUENCE [LARGE SCALE GENOMIC DNA]</scope>
    <source>
        <strain evidence="10">KIB-2018</strain>
        <tissue evidence="10">Leaf</tissue>
    </source>
</reference>
<dbReference type="PANTHER" id="PTHR10791:SF28">
    <property type="entry name" value="BIDIRECTIONAL SUGAR TRANSPORTER SWEET3"/>
    <property type="match status" value="1"/>
</dbReference>
<keyword evidence="4" id="KW-0762">Sugar transport</keyword>
<gene>
    <name evidence="10" type="ORF">K2173_008540</name>
</gene>
<evidence type="ECO:0000256" key="2">
    <source>
        <dbReference type="ARBA" id="ARBA00007809"/>
    </source>
</evidence>
<keyword evidence="11" id="KW-1185">Reference proteome</keyword>
<feature type="transmembrane region" description="Helical" evidence="9">
    <location>
        <begin position="81"/>
        <end position="103"/>
    </location>
</feature>
<proteinExistence type="inferred from homology"/>
<evidence type="ECO:0000256" key="8">
    <source>
        <dbReference type="ARBA" id="ARBA00023136"/>
    </source>
</evidence>
<sequence>MEVLHLVVGVLGNVASMFLYSAPITTFTRVARNRSTEEFSCIPYLISLLACVAYTWYSTPVLSFIIIFLRFAPGKEKVKVGAMFVLVLVISVVVVLVSIFIYHDHPHRKLFVGWVAIVTATSMYGSPLVAMKTVIETQSVEFMPFYLSFFTFLASALWSIYGLLELDFYIAAPNVIGTLLGMAQLVLYFKYNKKGGIKELIYRNTEKEDENLK</sequence>
<comment type="caution">
    <text evidence="10">The sequence shown here is derived from an EMBL/GenBank/DDBJ whole genome shotgun (WGS) entry which is preliminary data.</text>
</comment>
<organism evidence="10 11">
    <name type="scientific">Erythroxylum novogranatense</name>
    <dbReference type="NCBI Taxonomy" id="1862640"/>
    <lineage>
        <taxon>Eukaryota</taxon>
        <taxon>Viridiplantae</taxon>
        <taxon>Streptophyta</taxon>
        <taxon>Embryophyta</taxon>
        <taxon>Tracheophyta</taxon>
        <taxon>Spermatophyta</taxon>
        <taxon>Magnoliopsida</taxon>
        <taxon>eudicotyledons</taxon>
        <taxon>Gunneridae</taxon>
        <taxon>Pentapetalae</taxon>
        <taxon>rosids</taxon>
        <taxon>fabids</taxon>
        <taxon>Malpighiales</taxon>
        <taxon>Erythroxylaceae</taxon>
        <taxon>Erythroxylum</taxon>
    </lineage>
</organism>
<dbReference type="InterPro" id="IPR047664">
    <property type="entry name" value="SWEET"/>
</dbReference>
<dbReference type="EMBL" id="JAIWQS010000010">
    <property type="protein sequence ID" value="KAJ8752805.1"/>
    <property type="molecule type" value="Genomic_DNA"/>
</dbReference>
<dbReference type="Pfam" id="PF03083">
    <property type="entry name" value="MtN3_slv"/>
    <property type="match status" value="2"/>
</dbReference>
<keyword evidence="6" id="KW-0677">Repeat</keyword>
<evidence type="ECO:0000313" key="11">
    <source>
        <dbReference type="Proteomes" id="UP001159364"/>
    </source>
</evidence>
<dbReference type="FunFam" id="1.20.1280.290:FF:000002">
    <property type="entry name" value="Bidirectional sugar transporter SWEET"/>
    <property type="match status" value="1"/>
</dbReference>
<dbReference type="Proteomes" id="UP001159364">
    <property type="component" value="Linkage Group LG10"/>
</dbReference>
<protein>
    <recommendedName>
        <fullName evidence="12">Bidirectional sugar transporter SWEET</fullName>
    </recommendedName>
</protein>
<feature type="transmembrane region" description="Helical" evidence="9">
    <location>
        <begin position="109"/>
        <end position="130"/>
    </location>
</feature>
<dbReference type="GO" id="GO:0051260">
    <property type="term" value="P:protein homooligomerization"/>
    <property type="evidence" value="ECO:0007669"/>
    <property type="project" value="UniProtKB-ARBA"/>
</dbReference>
<evidence type="ECO:0000256" key="3">
    <source>
        <dbReference type="ARBA" id="ARBA00022448"/>
    </source>
</evidence>